<proteinExistence type="predicted"/>
<dbReference type="KEGG" id="cfj:CFIO01_01846"/>
<accession>A0A010RPM7</accession>
<evidence type="ECO:0000256" key="1">
    <source>
        <dbReference type="SAM" id="MobiDB-lite"/>
    </source>
</evidence>
<name>A0A010RPM7_9PEZI</name>
<keyword evidence="3" id="KW-1185">Reference proteome</keyword>
<evidence type="ECO:0000313" key="3">
    <source>
        <dbReference type="Proteomes" id="UP000020467"/>
    </source>
</evidence>
<gene>
    <name evidence="2" type="ORF">CFIO01_01846</name>
</gene>
<comment type="caution">
    <text evidence="2">The sequence shown here is derived from an EMBL/GenBank/DDBJ whole genome shotgun (WGS) entry which is preliminary data.</text>
</comment>
<dbReference type="EMBL" id="JARH01000321">
    <property type="protein sequence ID" value="EXF82386.1"/>
    <property type="molecule type" value="Genomic_DNA"/>
</dbReference>
<organism evidence="2 3">
    <name type="scientific">Colletotrichum fioriniae PJ7</name>
    <dbReference type="NCBI Taxonomy" id="1445577"/>
    <lineage>
        <taxon>Eukaryota</taxon>
        <taxon>Fungi</taxon>
        <taxon>Dikarya</taxon>
        <taxon>Ascomycota</taxon>
        <taxon>Pezizomycotina</taxon>
        <taxon>Sordariomycetes</taxon>
        <taxon>Hypocreomycetidae</taxon>
        <taxon>Glomerellales</taxon>
        <taxon>Glomerellaceae</taxon>
        <taxon>Colletotrichum</taxon>
        <taxon>Colletotrichum acutatum species complex</taxon>
    </lineage>
</organism>
<dbReference type="OrthoDB" id="4851244at2759"/>
<reference evidence="2 3" key="1">
    <citation type="submission" date="2014-02" db="EMBL/GenBank/DDBJ databases">
        <title>The genome sequence of Colletotrichum fioriniae PJ7.</title>
        <authorList>
            <person name="Baroncelli R."/>
            <person name="Thon M.R."/>
        </authorList>
    </citation>
    <scope>NUCLEOTIDE SEQUENCE [LARGE SCALE GENOMIC DNA]</scope>
    <source>
        <strain evidence="2 3">PJ7</strain>
    </source>
</reference>
<dbReference type="HOGENOM" id="CLU_1337409_0_0_1"/>
<protein>
    <submittedName>
        <fullName evidence="2">Uncharacterized protein</fullName>
    </submittedName>
</protein>
<feature type="compositionally biased region" description="Basic residues" evidence="1">
    <location>
        <begin position="1"/>
        <end position="20"/>
    </location>
</feature>
<feature type="region of interest" description="Disordered" evidence="1">
    <location>
        <begin position="1"/>
        <end position="44"/>
    </location>
</feature>
<dbReference type="eggNOG" id="ENOG502RPFT">
    <property type="taxonomic scope" value="Eukaryota"/>
</dbReference>
<sequence length="205" mass="23022">MAKKKSTVRKKQKKGTKAKQIRREATEQLDDGNQDQPKKQVAIDENGRKMMVIMGREAEMDKLWDRMQMTFAIQSLSSTISERLEGARAAINTQPMAKNTGRETFKKVEEEVERLLCRMRDAINANNRQAARQGVQISDLVSVDLSLMEGLNIKEVVTGFELDLLKVTMSLNWCISGLPQATQPVDPDGLGSVSVENDRMRLRGG</sequence>
<dbReference type="Proteomes" id="UP000020467">
    <property type="component" value="Unassembled WGS sequence"/>
</dbReference>
<dbReference type="AlphaFoldDB" id="A0A010RPM7"/>
<evidence type="ECO:0000313" key="2">
    <source>
        <dbReference type="EMBL" id="EXF82386.1"/>
    </source>
</evidence>